<organism evidence="1 2">
    <name type="scientific">Rubellimicrobium roseum</name>
    <dbReference type="NCBI Taxonomy" id="687525"/>
    <lineage>
        <taxon>Bacteria</taxon>
        <taxon>Pseudomonadati</taxon>
        <taxon>Pseudomonadota</taxon>
        <taxon>Alphaproteobacteria</taxon>
        <taxon>Rhodobacterales</taxon>
        <taxon>Roseobacteraceae</taxon>
        <taxon>Rubellimicrobium</taxon>
    </lineage>
</organism>
<dbReference type="EMBL" id="VDFV01000002">
    <property type="protein sequence ID" value="TNC74121.1"/>
    <property type="molecule type" value="Genomic_DNA"/>
</dbReference>
<comment type="caution">
    <text evidence="1">The sequence shown here is derived from an EMBL/GenBank/DDBJ whole genome shotgun (WGS) entry which is preliminary data.</text>
</comment>
<dbReference type="PANTHER" id="PTHR42110">
    <property type="entry name" value="L-ASPARAGINASE, PUTATIVE (AFU_ORTHOLOGUE AFUA_3G11890)-RELATED"/>
    <property type="match status" value="1"/>
</dbReference>
<reference evidence="1 2" key="1">
    <citation type="submission" date="2019-06" db="EMBL/GenBank/DDBJ databases">
        <authorList>
            <person name="Jiang L."/>
        </authorList>
    </citation>
    <scope>NUCLEOTIDE SEQUENCE [LARGE SCALE GENOMIC DNA]</scope>
    <source>
        <strain evidence="1 2">YIM 48858</strain>
    </source>
</reference>
<dbReference type="InterPro" id="IPR010349">
    <property type="entry name" value="Asparaginase_II"/>
</dbReference>
<keyword evidence="2" id="KW-1185">Reference proteome</keyword>
<evidence type="ECO:0000313" key="2">
    <source>
        <dbReference type="Proteomes" id="UP000305709"/>
    </source>
</evidence>
<sequence length="327" mass="33867">MAAVDLVEIWRGDLLESVHKGHAVVCDGTGQVVEAWGDPDAIVYPRSSSKMLQALPLVESGAADARGLTPEHLALACASHQGAPMHTDRVAAWLSDLGLSEADLRCGAHMPSDRPTAEALVRAGERPCQIHNNCSGKHAGFLTLARHLGAGPEYVEIDHPVQQACHAAFEETAGEAAAGWGVDGCSAPNFAGTLAGLGRAMAAFASAGARGGARAGAMQRLTQAMIAHPELVAGERRACTDLMRACEGRAAIKTGAEGVFVAILPERSLGVALKIADGATRASEATIAALLVRLGVLDAGHPVAERLTAGAQRSWRGIETGRTHTLL</sequence>
<dbReference type="OrthoDB" id="9780674at2"/>
<gene>
    <name evidence="1" type="ORF">FHG71_02685</name>
</gene>
<accession>A0A5C4NH86</accession>
<proteinExistence type="predicted"/>
<dbReference type="RefSeq" id="WP_139080083.1">
    <property type="nucleotide sequence ID" value="NZ_VDFV01000002.1"/>
</dbReference>
<protein>
    <submittedName>
        <fullName evidence="1">Asparaginase</fullName>
    </submittedName>
</protein>
<evidence type="ECO:0000313" key="1">
    <source>
        <dbReference type="EMBL" id="TNC74121.1"/>
    </source>
</evidence>
<dbReference type="PANTHER" id="PTHR42110:SF1">
    <property type="entry name" value="L-ASPARAGINASE, PUTATIVE (AFU_ORTHOLOGUE AFUA_3G11890)-RELATED"/>
    <property type="match status" value="1"/>
</dbReference>
<dbReference type="Pfam" id="PF06089">
    <property type="entry name" value="Asparaginase_II"/>
    <property type="match status" value="1"/>
</dbReference>
<dbReference type="Proteomes" id="UP000305709">
    <property type="component" value="Unassembled WGS sequence"/>
</dbReference>
<dbReference type="AlphaFoldDB" id="A0A5C4NH86"/>
<name>A0A5C4NH86_9RHOB</name>